<dbReference type="EMBL" id="CM035418">
    <property type="protein sequence ID" value="KAH7420324.1"/>
    <property type="molecule type" value="Genomic_DNA"/>
</dbReference>
<accession>A0A8T2TG47</accession>
<dbReference type="OMA" id="HAMGDIR"/>
<feature type="compositionally biased region" description="Low complexity" evidence="1">
    <location>
        <begin position="181"/>
        <end position="194"/>
    </location>
</feature>
<protein>
    <submittedName>
        <fullName evidence="2">Uncharacterized protein</fullName>
    </submittedName>
</protein>
<evidence type="ECO:0000313" key="2">
    <source>
        <dbReference type="EMBL" id="KAH7420324.1"/>
    </source>
</evidence>
<dbReference type="AlphaFoldDB" id="A0A8T2TG47"/>
<reference evidence="2" key="1">
    <citation type="submission" date="2021-08" db="EMBL/GenBank/DDBJ databases">
        <title>WGS assembly of Ceratopteris richardii.</title>
        <authorList>
            <person name="Marchant D.B."/>
            <person name="Chen G."/>
            <person name="Jenkins J."/>
            <person name="Shu S."/>
            <person name="Leebens-Mack J."/>
            <person name="Grimwood J."/>
            <person name="Schmutz J."/>
            <person name="Soltis P."/>
            <person name="Soltis D."/>
            <person name="Chen Z.-H."/>
        </authorList>
    </citation>
    <scope>NUCLEOTIDE SEQUENCE</scope>
    <source>
        <strain evidence="2">Whitten #5841</strain>
        <tissue evidence="2">Leaf</tissue>
    </source>
</reference>
<proteinExistence type="predicted"/>
<dbReference type="OrthoDB" id="1905448at2759"/>
<name>A0A8T2TG47_CERRI</name>
<keyword evidence="3" id="KW-1185">Reference proteome</keyword>
<feature type="region of interest" description="Disordered" evidence="1">
    <location>
        <begin position="155"/>
        <end position="195"/>
    </location>
</feature>
<dbReference type="Proteomes" id="UP000825935">
    <property type="component" value="Chromosome 13"/>
</dbReference>
<sequence>MYTPRERTGLGYHHSTTPCYSSSTRSYSACRTPSPSICRTACSHLCDWSTSIHSSARKAVRFDRQDAHLGRSKSVNRVRFHGTFRDSDSTYRPTSPTLFSRPKSALDDAKVLEYANLNVLLRRLSVLQLEMKGLLSGRSLKERVQMIGQKLDDAVHVPSSKSNSRSDCLKPPAEKKPSTIQSSYHSQQAAQSSQPCVHQVNAHHIEKHRWQSPIVQRKEREEQSLVCRKQEISPRRRLMEELEHNTKEECKDNQGPCEITVHDDPEWKEKKKIIQLWRDYNCDLHLRRIIDGSRKEAACRIIERVIHAQLTYYMLQYIGAVAKGLMGDDKTHYLGFFKKEGPFRNKPLNEGTYCELLGFVDKQPHPAKDVIKALEVSEEGLEEEGGRGGYDPHAMGDIRAQMRVFMSISSNLSASSANCVSVSQADEDKSIFTRDLLQDLTKAADEGKLGALQQAHGLVKLACFLALKRVESFF</sequence>
<gene>
    <name evidence="2" type="ORF">KP509_13G002100</name>
</gene>
<organism evidence="2 3">
    <name type="scientific">Ceratopteris richardii</name>
    <name type="common">Triangle waterfern</name>
    <dbReference type="NCBI Taxonomy" id="49495"/>
    <lineage>
        <taxon>Eukaryota</taxon>
        <taxon>Viridiplantae</taxon>
        <taxon>Streptophyta</taxon>
        <taxon>Embryophyta</taxon>
        <taxon>Tracheophyta</taxon>
        <taxon>Polypodiopsida</taxon>
        <taxon>Polypodiidae</taxon>
        <taxon>Polypodiales</taxon>
        <taxon>Pteridineae</taxon>
        <taxon>Pteridaceae</taxon>
        <taxon>Parkerioideae</taxon>
        <taxon>Ceratopteris</taxon>
    </lineage>
</organism>
<comment type="caution">
    <text evidence="2">The sequence shown here is derived from an EMBL/GenBank/DDBJ whole genome shotgun (WGS) entry which is preliminary data.</text>
</comment>
<evidence type="ECO:0000313" key="3">
    <source>
        <dbReference type="Proteomes" id="UP000825935"/>
    </source>
</evidence>
<evidence type="ECO:0000256" key="1">
    <source>
        <dbReference type="SAM" id="MobiDB-lite"/>
    </source>
</evidence>